<dbReference type="HOGENOM" id="CLU_2645757_0_0_2"/>
<evidence type="ECO:0000313" key="2">
    <source>
        <dbReference type="EMBL" id="AAV44539.1"/>
    </source>
</evidence>
<feature type="region of interest" description="Disordered" evidence="1">
    <location>
        <begin position="48"/>
        <end position="76"/>
    </location>
</feature>
<organism evidence="2 3">
    <name type="scientific">Haloarcula marismortui (strain ATCC 43049 / DSM 3752 / JCM 8966 / VKM B-1809)</name>
    <name type="common">Halobacterium marismortui</name>
    <dbReference type="NCBI Taxonomy" id="272569"/>
    <lineage>
        <taxon>Archaea</taxon>
        <taxon>Methanobacteriati</taxon>
        <taxon>Methanobacteriota</taxon>
        <taxon>Stenosarchaea group</taxon>
        <taxon>Halobacteria</taxon>
        <taxon>Halobacteriales</taxon>
        <taxon>Haloarculaceae</taxon>
        <taxon>Haloarcula</taxon>
    </lineage>
</organism>
<evidence type="ECO:0000313" key="3">
    <source>
        <dbReference type="Proteomes" id="UP000001169"/>
    </source>
</evidence>
<keyword evidence="3" id="KW-1185">Reference proteome</keyword>
<sequence length="76" mass="8540">MDMSGDRRKEIVRHLSEDDLDRLLAESTDEKLTERLIFVKRLYKGATLEDLPTTSADPPRQEHAGLADGTRAVSDS</sequence>
<reference evidence="2 3" key="1">
    <citation type="journal article" date="2004" name="Genome Res.">
        <title>Genome sequence of Haloarcula marismortui: a halophilic archaeon from the Dead Sea.</title>
        <authorList>
            <person name="Baliga N.S."/>
            <person name="Bonneau R."/>
            <person name="Facciotti M.T."/>
            <person name="Pan M."/>
            <person name="Glusman G."/>
            <person name="Deutsch E.W."/>
            <person name="Shannon P."/>
            <person name="Chiu Y."/>
            <person name="Weng R.S."/>
            <person name="Gan R.R."/>
            <person name="Hung P."/>
            <person name="Date S.V."/>
            <person name="Marcotte E."/>
            <person name="Hood L."/>
            <person name="Ng W.V."/>
        </authorList>
    </citation>
    <scope>NUCLEOTIDE SEQUENCE [LARGE SCALE GENOMIC DNA]</scope>
    <source>
        <strain evidence="3">ATCC 43049 / DSM 3752 / JCM 8966 / VKM B-1809</strain>
        <plasmid evidence="3">Plasmid pNG500</plasmid>
    </source>
</reference>
<dbReference type="Proteomes" id="UP000001169">
    <property type="component" value="Plasmid pNG500"/>
</dbReference>
<name>Q5V7Q2_HALMA</name>
<dbReference type="EMBL" id="AY596294">
    <property type="protein sequence ID" value="AAV44539.1"/>
    <property type="molecule type" value="Genomic_DNA"/>
</dbReference>
<dbReference type="KEGG" id="hma:pNG5126"/>
<gene>
    <name evidence="2" type="ordered locus">pNG5126</name>
</gene>
<protein>
    <submittedName>
        <fullName evidence="2">Uncharacterized protein</fullName>
    </submittedName>
</protein>
<evidence type="ECO:0000256" key="1">
    <source>
        <dbReference type="SAM" id="MobiDB-lite"/>
    </source>
</evidence>
<dbReference type="AlphaFoldDB" id="Q5V7Q2"/>
<accession>Q5V7Q2</accession>
<geneLocation type="plasmid" evidence="2 3">
    <name>pNG500</name>
</geneLocation>
<keyword evidence="2" id="KW-0614">Plasmid</keyword>
<proteinExistence type="predicted"/>
<dbReference type="EnsemblBacteria" id="AAV44539">
    <property type="protein sequence ID" value="AAV44539"/>
    <property type="gene ID" value="pNG5126"/>
</dbReference>